<dbReference type="Proteomes" id="UP000215244">
    <property type="component" value="Chromosome"/>
</dbReference>
<dbReference type="EMBL" id="CP022957">
    <property type="protein sequence ID" value="ASV29729.1"/>
    <property type="molecule type" value="Genomic_DNA"/>
</dbReference>
<dbReference type="KEGG" id="marb:CJ263_05575"/>
<protein>
    <submittedName>
        <fullName evidence="1">Uncharacterized protein</fullName>
    </submittedName>
</protein>
<reference evidence="1 2" key="1">
    <citation type="submission" date="2017-08" db="EMBL/GenBank/DDBJ databases">
        <title>The complete genome sequence of Maribacter sp. B1, isolated from deep-sea sediment.</title>
        <authorList>
            <person name="Wu Y.-H."/>
            <person name="Cheng H."/>
            <person name="Xu X.-W."/>
        </authorList>
    </citation>
    <scope>NUCLEOTIDE SEQUENCE [LARGE SCALE GENOMIC DNA]</scope>
    <source>
        <strain evidence="1 2">B1</strain>
    </source>
</reference>
<evidence type="ECO:0000313" key="2">
    <source>
        <dbReference type="Proteomes" id="UP000215244"/>
    </source>
</evidence>
<gene>
    <name evidence="1" type="ORF">CJ263_05575</name>
</gene>
<sequence>MPAAARPAPLAAPLPELFSPKGHAVRPLFAIFIRNKPKLAFAPQRKNVHFPQLAAIANMRLMAPRSSCPA</sequence>
<accession>A0A223V4F9</accession>
<organism evidence="1 2">
    <name type="scientific">Maribacter cobaltidurans</name>
    <dbReference type="NCBI Taxonomy" id="1178778"/>
    <lineage>
        <taxon>Bacteria</taxon>
        <taxon>Pseudomonadati</taxon>
        <taxon>Bacteroidota</taxon>
        <taxon>Flavobacteriia</taxon>
        <taxon>Flavobacteriales</taxon>
        <taxon>Flavobacteriaceae</taxon>
        <taxon>Maribacter</taxon>
    </lineage>
</organism>
<dbReference type="AlphaFoldDB" id="A0A223V4F9"/>
<proteinExistence type="predicted"/>
<evidence type="ECO:0000313" key="1">
    <source>
        <dbReference type="EMBL" id="ASV29729.1"/>
    </source>
</evidence>
<keyword evidence="2" id="KW-1185">Reference proteome</keyword>
<name>A0A223V4F9_9FLAO</name>